<protein>
    <submittedName>
        <fullName evidence="1">Uncharacterized protein</fullName>
    </submittedName>
</protein>
<dbReference type="EMBL" id="JAYMYQ010000008">
    <property type="protein sequence ID" value="KAK7315772.1"/>
    <property type="molecule type" value="Genomic_DNA"/>
</dbReference>
<comment type="caution">
    <text evidence="1">The sequence shown here is derived from an EMBL/GenBank/DDBJ whole genome shotgun (WGS) entry which is preliminary data.</text>
</comment>
<keyword evidence="2" id="KW-1185">Reference proteome</keyword>
<sequence>MRGIREKRNEGTRRAEHACKRPNLFDGLWGDFGDEENGLGELSLPTTMVAVKNKPRLRINAMVVEKVKGNTVIA</sequence>
<name>A0AAN9KGK1_CANGL</name>
<dbReference type="AlphaFoldDB" id="A0AAN9KGK1"/>
<accession>A0AAN9KGK1</accession>
<gene>
    <name evidence="1" type="ORF">VNO77_34346</name>
</gene>
<dbReference type="Proteomes" id="UP001367508">
    <property type="component" value="Unassembled WGS sequence"/>
</dbReference>
<reference evidence="1 2" key="1">
    <citation type="submission" date="2024-01" db="EMBL/GenBank/DDBJ databases">
        <title>The genomes of 5 underutilized Papilionoideae crops provide insights into root nodulation and disease resistanc.</title>
        <authorList>
            <person name="Jiang F."/>
        </authorList>
    </citation>
    <scope>NUCLEOTIDE SEQUENCE [LARGE SCALE GENOMIC DNA]</scope>
    <source>
        <strain evidence="1">LVBAO_FW01</strain>
        <tissue evidence="1">Leaves</tissue>
    </source>
</reference>
<evidence type="ECO:0000313" key="2">
    <source>
        <dbReference type="Proteomes" id="UP001367508"/>
    </source>
</evidence>
<evidence type="ECO:0000313" key="1">
    <source>
        <dbReference type="EMBL" id="KAK7315772.1"/>
    </source>
</evidence>
<organism evidence="1 2">
    <name type="scientific">Canavalia gladiata</name>
    <name type="common">Sword bean</name>
    <name type="synonym">Dolichos gladiatus</name>
    <dbReference type="NCBI Taxonomy" id="3824"/>
    <lineage>
        <taxon>Eukaryota</taxon>
        <taxon>Viridiplantae</taxon>
        <taxon>Streptophyta</taxon>
        <taxon>Embryophyta</taxon>
        <taxon>Tracheophyta</taxon>
        <taxon>Spermatophyta</taxon>
        <taxon>Magnoliopsida</taxon>
        <taxon>eudicotyledons</taxon>
        <taxon>Gunneridae</taxon>
        <taxon>Pentapetalae</taxon>
        <taxon>rosids</taxon>
        <taxon>fabids</taxon>
        <taxon>Fabales</taxon>
        <taxon>Fabaceae</taxon>
        <taxon>Papilionoideae</taxon>
        <taxon>50 kb inversion clade</taxon>
        <taxon>NPAAA clade</taxon>
        <taxon>indigoferoid/millettioid clade</taxon>
        <taxon>Phaseoleae</taxon>
        <taxon>Canavalia</taxon>
    </lineage>
</organism>
<proteinExistence type="predicted"/>